<keyword evidence="1 4" id="KW-0808">Transferase</keyword>
<gene>
    <name evidence="4" type="ORF">SCLO_1014010</name>
</gene>
<reference evidence="4 5" key="1">
    <citation type="submission" date="2016-10" db="EMBL/GenBank/DDBJ databases">
        <title>Complete Genome Sequence of the Nonylphenol-Degrading Bacterium Sphingobium cloacae JCM 10874T.</title>
        <authorList>
            <person name="Ootsuka M."/>
            <person name="Nishizawa T."/>
            <person name="Ohta H."/>
        </authorList>
    </citation>
    <scope>NUCLEOTIDE SEQUENCE [LARGE SCALE GENOMIC DNA]</scope>
    <source>
        <strain evidence="4 5">JCM 10874</strain>
    </source>
</reference>
<dbReference type="Proteomes" id="UP000218272">
    <property type="component" value="Chromosome SCLO_1"/>
</dbReference>
<evidence type="ECO:0000259" key="3">
    <source>
        <dbReference type="PROSITE" id="PS51186"/>
    </source>
</evidence>
<organism evidence="4 5">
    <name type="scientific">Sphingobium cloacae</name>
    <dbReference type="NCBI Taxonomy" id="120107"/>
    <lineage>
        <taxon>Bacteria</taxon>
        <taxon>Pseudomonadati</taxon>
        <taxon>Pseudomonadota</taxon>
        <taxon>Alphaproteobacteria</taxon>
        <taxon>Sphingomonadales</taxon>
        <taxon>Sphingomonadaceae</taxon>
        <taxon>Sphingobium</taxon>
    </lineage>
</organism>
<dbReference type="GO" id="GO:0016747">
    <property type="term" value="F:acyltransferase activity, transferring groups other than amino-acyl groups"/>
    <property type="evidence" value="ECO:0007669"/>
    <property type="project" value="InterPro"/>
</dbReference>
<name>A0A1E1F1V3_9SPHN</name>
<dbReference type="Gene3D" id="3.40.630.30">
    <property type="match status" value="1"/>
</dbReference>
<dbReference type="OrthoDB" id="9805924at2"/>
<evidence type="ECO:0000256" key="2">
    <source>
        <dbReference type="ARBA" id="ARBA00023315"/>
    </source>
</evidence>
<dbReference type="PROSITE" id="PS51186">
    <property type="entry name" value="GNAT"/>
    <property type="match status" value="1"/>
</dbReference>
<sequence length="153" mass="17342">MTKLTTRRAAPGDLESLAFLFDAYRAFYRRPSDIDQARAFIGSRLENHDSVILVAEDPAGEISGFCQLYRSLCSVEGGPIYIVYDLFVRPAARRSGAGQALLRAAEQYAFDHDAIRMDLRTEKSNFPAQKLYEAHGWIQDQRFFGYSKQPARP</sequence>
<proteinExistence type="predicted"/>
<dbReference type="KEGG" id="sclo:SCLO_1014010"/>
<dbReference type="InterPro" id="IPR000182">
    <property type="entry name" value="GNAT_dom"/>
</dbReference>
<dbReference type="InterPro" id="IPR016181">
    <property type="entry name" value="Acyl_CoA_acyltransferase"/>
</dbReference>
<dbReference type="CDD" id="cd04301">
    <property type="entry name" value="NAT_SF"/>
    <property type="match status" value="1"/>
</dbReference>
<dbReference type="SUPFAM" id="SSF55729">
    <property type="entry name" value="Acyl-CoA N-acyltransferases (Nat)"/>
    <property type="match status" value="1"/>
</dbReference>
<accession>A0A1E1F1V3</accession>
<feature type="domain" description="N-acetyltransferase" evidence="3">
    <location>
        <begin position="4"/>
        <end position="153"/>
    </location>
</feature>
<dbReference type="EMBL" id="AP017655">
    <property type="protein sequence ID" value="BAV64441.1"/>
    <property type="molecule type" value="Genomic_DNA"/>
</dbReference>
<dbReference type="RefSeq" id="WP_066516221.1">
    <property type="nucleotide sequence ID" value="NZ_AP017655.1"/>
</dbReference>
<protein>
    <submittedName>
        <fullName evidence="4">GCN5-like N-acetyltransferase</fullName>
    </submittedName>
</protein>
<dbReference type="PANTHER" id="PTHR43877">
    <property type="entry name" value="AMINOALKYLPHOSPHONATE N-ACETYLTRANSFERASE-RELATED-RELATED"/>
    <property type="match status" value="1"/>
</dbReference>
<keyword evidence="5" id="KW-1185">Reference proteome</keyword>
<evidence type="ECO:0000313" key="5">
    <source>
        <dbReference type="Proteomes" id="UP000218272"/>
    </source>
</evidence>
<keyword evidence="2" id="KW-0012">Acyltransferase</keyword>
<dbReference type="Pfam" id="PF00583">
    <property type="entry name" value="Acetyltransf_1"/>
    <property type="match status" value="1"/>
</dbReference>
<dbReference type="AlphaFoldDB" id="A0A1E1F1V3"/>
<dbReference type="PANTHER" id="PTHR43877:SF2">
    <property type="entry name" value="AMINOALKYLPHOSPHONATE N-ACETYLTRANSFERASE-RELATED"/>
    <property type="match status" value="1"/>
</dbReference>
<evidence type="ECO:0000313" key="4">
    <source>
        <dbReference type="EMBL" id="BAV64441.1"/>
    </source>
</evidence>
<evidence type="ECO:0000256" key="1">
    <source>
        <dbReference type="ARBA" id="ARBA00022679"/>
    </source>
</evidence>
<dbReference type="InterPro" id="IPR050832">
    <property type="entry name" value="Bact_Acetyltransf"/>
</dbReference>